<accession>A0A1H3DL78</accession>
<sequence length="208" mass="23991">MEDKLDLHCFLNLEDIKKGEIFSTSVSFDEADNTISYWGQEYLLKFPLTFDVKAHWANEELRVDLETTFRVEVPCARCLKPVLLDISEGYEYIYTLRKPSFEPDHELTEEEMSMVHIKFWPTHLDLSPQLWESIILSLPSVALCDPDCRGLCPHCGKDLNVDSCDCAFREVDPRLEALKKAKISLSGLERRKERDGHPKKKGVSRKDG</sequence>
<dbReference type="RefSeq" id="WP_091459916.1">
    <property type="nucleotide sequence ID" value="NZ_FNPD01000001.1"/>
</dbReference>
<dbReference type="PANTHER" id="PTHR34374">
    <property type="entry name" value="LARGE RIBOSOMAL RNA SUBUNIT ACCUMULATION PROTEIN YCED HOMOLOG 1, CHLOROPLASTIC"/>
    <property type="match status" value="1"/>
</dbReference>
<feature type="compositionally biased region" description="Basic residues" evidence="1">
    <location>
        <begin position="197"/>
        <end position="208"/>
    </location>
</feature>
<name>A0A1H3DL78_9BACT</name>
<evidence type="ECO:0008006" key="4">
    <source>
        <dbReference type="Google" id="ProtNLM"/>
    </source>
</evidence>
<reference evidence="3" key="1">
    <citation type="submission" date="2016-10" db="EMBL/GenBank/DDBJ databases">
        <authorList>
            <person name="Varghese N."/>
            <person name="Submissions S."/>
        </authorList>
    </citation>
    <scope>NUCLEOTIDE SEQUENCE [LARGE SCALE GENOMIC DNA]</scope>
    <source>
        <strain evidence="3">DSM 13490</strain>
    </source>
</reference>
<dbReference type="AlphaFoldDB" id="A0A1H3DL78"/>
<dbReference type="Pfam" id="PF02620">
    <property type="entry name" value="YceD"/>
    <property type="match status" value="1"/>
</dbReference>
<proteinExistence type="predicted"/>
<organism evidence="2 3">
    <name type="scientific">Acetomicrobium thermoterrenum DSM 13490</name>
    <dbReference type="NCBI Taxonomy" id="1120987"/>
    <lineage>
        <taxon>Bacteria</taxon>
        <taxon>Thermotogati</taxon>
        <taxon>Synergistota</taxon>
        <taxon>Synergistia</taxon>
        <taxon>Synergistales</taxon>
        <taxon>Acetomicrobiaceae</taxon>
        <taxon>Acetomicrobium</taxon>
    </lineage>
</organism>
<evidence type="ECO:0000313" key="3">
    <source>
        <dbReference type="Proteomes" id="UP000199266"/>
    </source>
</evidence>
<evidence type="ECO:0000313" key="2">
    <source>
        <dbReference type="EMBL" id="SDX67117.1"/>
    </source>
</evidence>
<evidence type="ECO:0000256" key="1">
    <source>
        <dbReference type="SAM" id="MobiDB-lite"/>
    </source>
</evidence>
<protein>
    <recommendedName>
        <fullName evidence="4">DUF177 domain-containing protein</fullName>
    </recommendedName>
</protein>
<gene>
    <name evidence="2" type="ORF">SAMN03080603_00203</name>
</gene>
<feature type="region of interest" description="Disordered" evidence="1">
    <location>
        <begin position="188"/>
        <end position="208"/>
    </location>
</feature>
<dbReference type="InterPro" id="IPR003772">
    <property type="entry name" value="YceD"/>
</dbReference>
<dbReference type="EMBL" id="FNPD01000001">
    <property type="protein sequence ID" value="SDX67117.1"/>
    <property type="molecule type" value="Genomic_DNA"/>
</dbReference>
<dbReference type="Proteomes" id="UP000199266">
    <property type="component" value="Unassembled WGS sequence"/>
</dbReference>
<dbReference type="PANTHER" id="PTHR34374:SF1">
    <property type="entry name" value="LARGE RIBOSOMAL RNA SUBUNIT ACCUMULATION PROTEIN YCED HOMOLOG 1, CHLOROPLASTIC"/>
    <property type="match status" value="1"/>
</dbReference>
<keyword evidence="3" id="KW-1185">Reference proteome</keyword>